<gene>
    <name evidence="3" type="ORF">GY24_12390</name>
</gene>
<evidence type="ECO:0000313" key="3">
    <source>
        <dbReference type="EMBL" id="PPL16718.1"/>
    </source>
</evidence>
<evidence type="ECO:0000313" key="4">
    <source>
        <dbReference type="Proteomes" id="UP000237755"/>
    </source>
</evidence>
<evidence type="ECO:0000256" key="2">
    <source>
        <dbReference type="SAM" id="Phobius"/>
    </source>
</evidence>
<organism evidence="3 4">
    <name type="scientific">Microterricola pindariensis</name>
    <dbReference type="NCBI Taxonomy" id="478010"/>
    <lineage>
        <taxon>Bacteria</taxon>
        <taxon>Bacillati</taxon>
        <taxon>Actinomycetota</taxon>
        <taxon>Actinomycetes</taxon>
        <taxon>Micrococcales</taxon>
        <taxon>Microbacteriaceae</taxon>
        <taxon>Microterricola</taxon>
    </lineage>
</organism>
<dbReference type="RefSeq" id="WP_104476228.1">
    <property type="nucleotide sequence ID" value="NZ_MPZN01000043.1"/>
</dbReference>
<feature type="transmembrane region" description="Helical" evidence="2">
    <location>
        <begin position="105"/>
        <end position="129"/>
    </location>
</feature>
<sequence length="163" mass="16719">MTRDPDDDALSWAGEDDPTLEGAGPKPAESGLAPGWKPVGGPGKIAGPSEATPEPEAQTEAEAQDAAGGSSVALIVLGILGGVYLLYTIGWALTAGRMPNSAADLVGGFMFTLGLWLAVLAPAGWFALVFWQTRGRTLRRILLLVLGALVLIPLPFILGTGGA</sequence>
<evidence type="ECO:0008006" key="5">
    <source>
        <dbReference type="Google" id="ProtNLM"/>
    </source>
</evidence>
<feature type="region of interest" description="Disordered" evidence="1">
    <location>
        <begin position="1"/>
        <end position="67"/>
    </location>
</feature>
<reference evidence="3 4" key="1">
    <citation type="journal article" date="2008" name="Int. J. Syst. Evol. Microbiol.">
        <title>Leifsonia pindariensis sp. nov., isolated from the Pindari glacier of the Indian Himalayas, and emended description of the genus Leifsonia.</title>
        <authorList>
            <person name="Reddy G.S."/>
            <person name="Prabagaran S.R."/>
            <person name="Shivaji S."/>
        </authorList>
    </citation>
    <scope>NUCLEOTIDE SEQUENCE [LARGE SCALE GENOMIC DNA]</scope>
    <source>
        <strain evidence="3 4">PON 10</strain>
    </source>
</reference>
<protein>
    <recommendedName>
        <fullName evidence="5">DNA polymerase III subunit gamma/tau</fullName>
    </recommendedName>
</protein>
<feature type="transmembrane region" description="Helical" evidence="2">
    <location>
        <begin position="141"/>
        <end position="158"/>
    </location>
</feature>
<feature type="compositionally biased region" description="Acidic residues" evidence="1">
    <location>
        <begin position="1"/>
        <end position="19"/>
    </location>
</feature>
<accession>A0ABX5ATM1</accession>
<dbReference type="EMBL" id="MPZN01000043">
    <property type="protein sequence ID" value="PPL16718.1"/>
    <property type="molecule type" value="Genomic_DNA"/>
</dbReference>
<keyword evidence="4" id="KW-1185">Reference proteome</keyword>
<keyword evidence="2" id="KW-1133">Transmembrane helix</keyword>
<evidence type="ECO:0000256" key="1">
    <source>
        <dbReference type="SAM" id="MobiDB-lite"/>
    </source>
</evidence>
<keyword evidence="2" id="KW-0472">Membrane</keyword>
<comment type="caution">
    <text evidence="3">The sequence shown here is derived from an EMBL/GenBank/DDBJ whole genome shotgun (WGS) entry which is preliminary data.</text>
</comment>
<feature type="transmembrane region" description="Helical" evidence="2">
    <location>
        <begin position="72"/>
        <end position="93"/>
    </location>
</feature>
<name>A0ABX5ATM1_9MICO</name>
<keyword evidence="2" id="KW-0812">Transmembrane</keyword>
<dbReference type="Proteomes" id="UP000237755">
    <property type="component" value="Unassembled WGS sequence"/>
</dbReference>
<proteinExistence type="predicted"/>